<feature type="coiled-coil region" evidence="17">
    <location>
        <begin position="284"/>
        <end position="315"/>
    </location>
</feature>
<dbReference type="Pfam" id="PF00512">
    <property type="entry name" value="HisKA"/>
    <property type="match status" value="1"/>
</dbReference>
<keyword evidence="11" id="KW-0067">ATP-binding</keyword>
<dbReference type="PROSITE" id="PS50894">
    <property type="entry name" value="HPT"/>
    <property type="match status" value="1"/>
</dbReference>
<dbReference type="SMART" id="SM00388">
    <property type="entry name" value="HisKA"/>
    <property type="match status" value="1"/>
</dbReference>
<dbReference type="Gene3D" id="1.20.120.160">
    <property type="entry name" value="HPT domain"/>
    <property type="match status" value="1"/>
</dbReference>
<keyword evidence="12 18" id="KW-1133">Transmembrane helix</keyword>
<evidence type="ECO:0000313" key="23">
    <source>
        <dbReference type="EMBL" id="MFK4753455.1"/>
    </source>
</evidence>
<dbReference type="PROSITE" id="PS50885">
    <property type="entry name" value="HAMP"/>
    <property type="match status" value="1"/>
</dbReference>
<dbReference type="PROSITE" id="PS50109">
    <property type="entry name" value="HIS_KIN"/>
    <property type="match status" value="1"/>
</dbReference>
<evidence type="ECO:0000256" key="10">
    <source>
        <dbReference type="ARBA" id="ARBA00022777"/>
    </source>
</evidence>
<dbReference type="PANTHER" id="PTHR45339">
    <property type="entry name" value="HYBRID SIGNAL TRANSDUCTION HISTIDINE KINASE J"/>
    <property type="match status" value="1"/>
</dbReference>
<dbReference type="CDD" id="cd00082">
    <property type="entry name" value="HisKA"/>
    <property type="match status" value="1"/>
</dbReference>
<evidence type="ECO:0000256" key="7">
    <source>
        <dbReference type="ARBA" id="ARBA00022679"/>
    </source>
</evidence>
<comment type="subcellular location">
    <subcellularLocation>
        <location evidence="2">Cell inner membrane</location>
        <topology evidence="2">Multi-pass membrane protein</topology>
    </subcellularLocation>
</comment>
<dbReference type="PRINTS" id="PR00344">
    <property type="entry name" value="BCTRLSENSOR"/>
</dbReference>
<proteinExistence type="predicted"/>
<dbReference type="EMBL" id="JBBKTX010000016">
    <property type="protein sequence ID" value="MFK4753455.1"/>
    <property type="molecule type" value="Genomic_DNA"/>
</dbReference>
<dbReference type="Gene3D" id="6.10.340.10">
    <property type="match status" value="1"/>
</dbReference>
<dbReference type="Pfam" id="PF09984">
    <property type="entry name" value="sCache_4"/>
    <property type="match status" value="1"/>
</dbReference>
<keyword evidence="24" id="KW-1185">Reference proteome</keyword>
<evidence type="ECO:0000256" key="12">
    <source>
        <dbReference type="ARBA" id="ARBA00022989"/>
    </source>
</evidence>
<keyword evidence="10" id="KW-0418">Kinase</keyword>
<dbReference type="SUPFAM" id="SSF158472">
    <property type="entry name" value="HAMP domain-like"/>
    <property type="match status" value="1"/>
</dbReference>
<evidence type="ECO:0000256" key="11">
    <source>
        <dbReference type="ARBA" id="ARBA00022840"/>
    </source>
</evidence>
<dbReference type="InterPro" id="IPR008207">
    <property type="entry name" value="Sig_transdc_His_kin_Hpt_dom"/>
</dbReference>
<keyword evidence="9" id="KW-0547">Nucleotide-binding</keyword>
<accession>A0ABW8NKF1</accession>
<evidence type="ECO:0000259" key="19">
    <source>
        <dbReference type="PROSITE" id="PS50109"/>
    </source>
</evidence>
<feature type="transmembrane region" description="Helical" evidence="18">
    <location>
        <begin position="36"/>
        <end position="56"/>
    </location>
</feature>
<dbReference type="Gene3D" id="3.30.565.10">
    <property type="entry name" value="Histidine kinase-like ATPase, C-terminal domain"/>
    <property type="match status" value="1"/>
</dbReference>
<dbReference type="Pfam" id="PF00072">
    <property type="entry name" value="Response_reg"/>
    <property type="match status" value="1"/>
</dbReference>
<dbReference type="InterPro" id="IPR003661">
    <property type="entry name" value="HisK_dim/P_dom"/>
</dbReference>
<comment type="caution">
    <text evidence="16">Lacks conserved residue(s) required for the propagation of feature annotation.</text>
</comment>
<dbReference type="InterPro" id="IPR001789">
    <property type="entry name" value="Sig_transdc_resp-reg_receiver"/>
</dbReference>
<evidence type="ECO:0000313" key="24">
    <source>
        <dbReference type="Proteomes" id="UP001620597"/>
    </source>
</evidence>
<dbReference type="SMART" id="SM00448">
    <property type="entry name" value="REC"/>
    <property type="match status" value="1"/>
</dbReference>
<feature type="domain" description="Histidine kinase" evidence="19">
    <location>
        <begin position="325"/>
        <end position="546"/>
    </location>
</feature>
<dbReference type="InterPro" id="IPR003660">
    <property type="entry name" value="HAMP_dom"/>
</dbReference>
<dbReference type="CDD" id="cd16922">
    <property type="entry name" value="HATPase_EvgS-ArcB-TorS-like"/>
    <property type="match status" value="1"/>
</dbReference>
<dbReference type="SUPFAM" id="SSF55874">
    <property type="entry name" value="ATPase domain of HSP90 chaperone/DNA topoisomerase II/histidine kinase"/>
    <property type="match status" value="1"/>
</dbReference>
<evidence type="ECO:0000256" key="16">
    <source>
        <dbReference type="PROSITE-ProRule" id="PRU00169"/>
    </source>
</evidence>
<gene>
    <name evidence="23" type="ORF">WG929_13645</name>
</gene>
<dbReference type="SMART" id="SM00304">
    <property type="entry name" value="HAMP"/>
    <property type="match status" value="1"/>
</dbReference>
<dbReference type="CDD" id="cd00088">
    <property type="entry name" value="HPT"/>
    <property type="match status" value="1"/>
</dbReference>
<dbReference type="InterPro" id="IPR004358">
    <property type="entry name" value="Sig_transdc_His_kin-like_C"/>
</dbReference>
<dbReference type="InterPro" id="IPR003594">
    <property type="entry name" value="HATPase_dom"/>
</dbReference>
<dbReference type="InterPro" id="IPR019247">
    <property type="entry name" value="Histidine_kinase_BarA_N"/>
</dbReference>
<dbReference type="Proteomes" id="UP001620597">
    <property type="component" value="Unassembled WGS sequence"/>
</dbReference>
<comment type="catalytic activity">
    <reaction evidence="1">
        <text>ATP + protein L-histidine = ADP + protein N-phospho-L-histidine.</text>
        <dbReference type="EC" id="2.7.13.3"/>
    </reaction>
</comment>
<evidence type="ECO:0000256" key="1">
    <source>
        <dbReference type="ARBA" id="ARBA00000085"/>
    </source>
</evidence>
<dbReference type="SMART" id="SM00387">
    <property type="entry name" value="HATPase_c"/>
    <property type="match status" value="1"/>
</dbReference>
<feature type="domain" description="Response regulatory" evidence="20">
    <location>
        <begin position="561"/>
        <end position="678"/>
    </location>
</feature>
<evidence type="ECO:0000256" key="4">
    <source>
        <dbReference type="ARBA" id="ARBA00022475"/>
    </source>
</evidence>
<dbReference type="Pfam" id="PF00672">
    <property type="entry name" value="HAMP"/>
    <property type="match status" value="1"/>
</dbReference>
<dbReference type="PROSITE" id="PS50110">
    <property type="entry name" value="RESPONSE_REGULATORY"/>
    <property type="match status" value="2"/>
</dbReference>
<dbReference type="Gene3D" id="3.40.50.2300">
    <property type="match status" value="2"/>
</dbReference>
<evidence type="ECO:0000259" key="22">
    <source>
        <dbReference type="PROSITE" id="PS50894"/>
    </source>
</evidence>
<dbReference type="InterPro" id="IPR011006">
    <property type="entry name" value="CheY-like_superfamily"/>
</dbReference>
<dbReference type="InterPro" id="IPR036890">
    <property type="entry name" value="HATPase_C_sf"/>
</dbReference>
<feature type="domain" description="HAMP" evidence="21">
    <location>
        <begin position="226"/>
        <end position="278"/>
    </location>
</feature>
<dbReference type="Pfam" id="PF02518">
    <property type="entry name" value="HATPase_c"/>
    <property type="match status" value="1"/>
</dbReference>
<feature type="domain" description="HPt" evidence="22">
    <location>
        <begin position="863"/>
        <end position="956"/>
    </location>
</feature>
<keyword evidence="5" id="KW-0997">Cell inner membrane</keyword>
<evidence type="ECO:0000256" key="9">
    <source>
        <dbReference type="ARBA" id="ARBA00022741"/>
    </source>
</evidence>
<dbReference type="CDD" id="cd17546">
    <property type="entry name" value="REC_hyHK_CKI1_RcsC-like"/>
    <property type="match status" value="1"/>
</dbReference>
<evidence type="ECO:0000256" key="13">
    <source>
        <dbReference type="ARBA" id="ARBA00023012"/>
    </source>
</evidence>
<keyword evidence="6 16" id="KW-0597">Phosphoprotein</keyword>
<comment type="caution">
    <text evidence="23">The sequence shown here is derived from an EMBL/GenBank/DDBJ whole genome shotgun (WGS) entry which is preliminary data.</text>
</comment>
<evidence type="ECO:0000256" key="2">
    <source>
        <dbReference type="ARBA" id="ARBA00004429"/>
    </source>
</evidence>
<reference evidence="23 24" key="1">
    <citation type="submission" date="2024-03" db="EMBL/GenBank/DDBJ databases">
        <title>High-quality draft genome sequence of Oceanobacter sp. wDCs-4.</title>
        <authorList>
            <person name="Dong C."/>
        </authorList>
    </citation>
    <scope>NUCLEOTIDE SEQUENCE [LARGE SCALE GENOMIC DNA]</scope>
    <source>
        <strain evidence="24">wDCs-4</strain>
    </source>
</reference>
<dbReference type="PANTHER" id="PTHR45339:SF1">
    <property type="entry name" value="HYBRID SIGNAL TRANSDUCTION HISTIDINE KINASE J"/>
    <property type="match status" value="1"/>
</dbReference>
<protein>
    <recommendedName>
        <fullName evidence="3">histidine kinase</fullName>
        <ecNumber evidence="3">2.7.13.3</ecNumber>
    </recommendedName>
</protein>
<dbReference type="Gene3D" id="1.10.287.130">
    <property type="match status" value="1"/>
</dbReference>
<keyword evidence="14 18" id="KW-0472">Membrane</keyword>
<dbReference type="SUPFAM" id="SSF47384">
    <property type="entry name" value="Homodimeric domain of signal transducing histidine kinase"/>
    <property type="match status" value="1"/>
</dbReference>
<evidence type="ECO:0000256" key="18">
    <source>
        <dbReference type="SAM" id="Phobius"/>
    </source>
</evidence>
<evidence type="ECO:0000259" key="20">
    <source>
        <dbReference type="PROSITE" id="PS50110"/>
    </source>
</evidence>
<keyword evidence="13" id="KW-0902">Two-component regulatory system</keyword>
<sequence length="968" mass="107452">MIACTAITQYSSFSIFDLQAGCLASTMKTWNLQHRVLLMGLLPGLIVSLVLGSYFISQRFRDLNDLLDQRALAMAKQLAPVCEYGVTIGNVAILQNIANNMLEEPDVRSVSIYNQDMELMAHAGPRMISNQLSDSTLRRGQLHLMHTSESVRVRTPVLAQNLVISDQLSTQFFAEQAAEPKLLGWAELELSVSNTRLARYQHAASSLTMILVTLISCFFLAVRISRQISRPTISILQAIHALEDGKYEARVRVEGGGELSEMASGINSLAAGLQQTSVEQQRSIEEATRDMQETMDDLEIRNRQLLLDQREAQEASRLKSEFLANVSHELRTPLTGIKGYVQLMERTRLSERQSDYIDTMRKSSDDLMRIINDILDLSKLEAGKLIIDHSAVNLRDVAEDVLIALTPDAINKQLALSLKIDTDVPCQLQGDELRLKQVLTNLVGNAIKFTESGSVAVYISLINVRSNQASINVDVRDTGIGLSLEQQKRLFNAFSQADASTARQFGGTGLGLIISRALVQAMHGDIRVESHPGEGSVFSFHFSTDLDNNPPAALASLQPGHIAILDGHPDSKHNLCTLLAEWQLVSTDCVSIKELEQLLLSTTDRPNAVIITVESDYLGSSLCQQISRQLVPYGVPIITLVDSLSHDHLDQLRHYGAFACMTRPFSSRKLHALLSDLLNGESVDDEPPALLRQLHQTPGLPPHILAVDDNDANLRLVVTLLRDLGLPTYGASSGQEAINMIQQQHIDLVFMDIQMPGMNGLEATKRIRTLPNKQGIPVVALTAHAMADEKQQLLKEGMNDYQTKPISMDQLAQCIYRWTGFMPPTEPIQETPEADYGMDPVNEQKDQPGLFSLELALRCASGKPALACDMMDMLLTSLPKELNRIRELWEEENLVDLQAAVHRLHGASRYCGIPALRHDLEVLETTLKSKQFAALPDRVRCMVATAEKLQQWSTHYDWRSAMTNSNQD</sequence>
<name>A0ABW8NKF1_9GAMM</name>
<evidence type="ECO:0000256" key="14">
    <source>
        <dbReference type="ARBA" id="ARBA00023136"/>
    </source>
</evidence>
<feature type="domain" description="Response regulatory" evidence="20">
    <location>
        <begin position="703"/>
        <end position="819"/>
    </location>
</feature>
<evidence type="ECO:0000256" key="5">
    <source>
        <dbReference type="ARBA" id="ARBA00022519"/>
    </source>
</evidence>
<keyword evidence="8 18" id="KW-0812">Transmembrane</keyword>
<dbReference type="EC" id="2.7.13.3" evidence="3"/>
<evidence type="ECO:0000256" key="17">
    <source>
        <dbReference type="SAM" id="Coils"/>
    </source>
</evidence>
<dbReference type="SUPFAM" id="SSF52172">
    <property type="entry name" value="CheY-like"/>
    <property type="match status" value="2"/>
</dbReference>
<dbReference type="InterPro" id="IPR036641">
    <property type="entry name" value="HPT_dom_sf"/>
</dbReference>
<evidence type="ECO:0000256" key="3">
    <source>
        <dbReference type="ARBA" id="ARBA00012438"/>
    </source>
</evidence>
<dbReference type="RefSeq" id="WP_416206491.1">
    <property type="nucleotide sequence ID" value="NZ_JBBKTX010000016.1"/>
</dbReference>
<dbReference type="SMART" id="SM00073">
    <property type="entry name" value="HPT"/>
    <property type="match status" value="1"/>
</dbReference>
<evidence type="ECO:0000256" key="15">
    <source>
        <dbReference type="PROSITE-ProRule" id="PRU00110"/>
    </source>
</evidence>
<dbReference type="Pfam" id="PF01627">
    <property type="entry name" value="Hpt"/>
    <property type="match status" value="1"/>
</dbReference>
<evidence type="ECO:0000256" key="8">
    <source>
        <dbReference type="ARBA" id="ARBA00022692"/>
    </source>
</evidence>
<dbReference type="InterPro" id="IPR036097">
    <property type="entry name" value="HisK_dim/P_sf"/>
</dbReference>
<evidence type="ECO:0000256" key="6">
    <source>
        <dbReference type="ARBA" id="ARBA00022553"/>
    </source>
</evidence>
<keyword evidence="7" id="KW-0808">Transferase</keyword>
<keyword evidence="4" id="KW-1003">Cell membrane</keyword>
<evidence type="ECO:0000259" key="21">
    <source>
        <dbReference type="PROSITE" id="PS50885"/>
    </source>
</evidence>
<dbReference type="CDD" id="cd06225">
    <property type="entry name" value="HAMP"/>
    <property type="match status" value="1"/>
</dbReference>
<organism evidence="23 24">
    <name type="scientific">Oceanobacter antarcticus</name>
    <dbReference type="NCBI Taxonomy" id="3133425"/>
    <lineage>
        <taxon>Bacteria</taxon>
        <taxon>Pseudomonadati</taxon>
        <taxon>Pseudomonadota</taxon>
        <taxon>Gammaproteobacteria</taxon>
        <taxon>Oceanospirillales</taxon>
        <taxon>Oceanospirillaceae</taxon>
        <taxon>Oceanobacter</taxon>
    </lineage>
</organism>
<keyword evidence="17" id="KW-0175">Coiled coil</keyword>
<dbReference type="InterPro" id="IPR005467">
    <property type="entry name" value="His_kinase_dom"/>
</dbReference>
<feature type="modified residue" description="Phosphohistidine" evidence="15">
    <location>
        <position position="902"/>
    </location>
</feature>
<dbReference type="SUPFAM" id="SSF47226">
    <property type="entry name" value="Histidine-containing phosphotransfer domain, HPT domain"/>
    <property type="match status" value="1"/>
</dbReference>
<feature type="modified residue" description="4-aspartylphosphate" evidence="16">
    <location>
        <position position="752"/>
    </location>
</feature>